<dbReference type="PROSITE" id="PS51257">
    <property type="entry name" value="PROKAR_LIPOPROTEIN"/>
    <property type="match status" value="1"/>
</dbReference>
<dbReference type="NCBIfam" id="TIGR02276">
    <property type="entry name" value="beta_rpt_yvtn"/>
    <property type="match status" value="1"/>
</dbReference>
<feature type="chain" id="PRO_5009520671" description="SbsA Ig-like domain-containing protein" evidence="2">
    <location>
        <begin position="21"/>
        <end position="630"/>
    </location>
</feature>
<feature type="domain" description="SbsA Ig-like" evidence="3">
    <location>
        <begin position="239"/>
        <end position="338"/>
    </location>
</feature>
<feature type="domain" description="SbsA Ig-like" evidence="3">
    <location>
        <begin position="36"/>
        <end position="129"/>
    </location>
</feature>
<sequence>MKKLISLALLVVVATVIVQGCGKKSDPVAPPPTPPTPPTVIAVYPPASSTDNFRNSLIYLTFSADMKQTETQNALAITGMTGQKTWWNRILIFRPDSLYTPGDTILITVSTIAQNTAGTALAAVYTSSFICGANADSLRPTVVSTNPAGGQTGVSATASISATLSERLAPWSVSAFSLTAVTGILGNAALQSDSIINFSPSSLLCYDMTFTAILDTSVTDLCGNHLSPQYSWTFRTIADTVKPKVLSLDPANNDTLTSVNKPIIVRFSEVMDTASARAAFSITPSVSGNFTWSGDSIMTFAPAETLAFRRQFQVAIGSAAQDLAGNPLASAWNSSFTTVRGIYVCCNTSNEIYMFQQNDLKPEGYLTFYSKASQIRISSDDSMAYVLTQSGLEFIQLKNHNNHFATVTLPATCYGLALSPNGSRLAVTDTLNKWLYLIDAVTAQKTDSVQTGAAFPKGVWFNQGSSQICVLCWGQVEIFSVSNLHTAPSTVVIPNNGEEAVRGISGDTLYVSSGTGFTAIKISDNSVPFQITGISNHPFGLAVSPDQAHVALACYEEHAVKIYTTSGAYVTTVSVGTGPKGLAYSPDGKYLYVSNSGSSSISVISRNDNTYTAQTPKTVGSGPWGIAVTP</sequence>
<dbReference type="InterPro" id="IPR015943">
    <property type="entry name" value="WD40/YVTN_repeat-like_dom_sf"/>
</dbReference>
<evidence type="ECO:0000313" key="4">
    <source>
        <dbReference type="EMBL" id="OGF12008.1"/>
    </source>
</evidence>
<evidence type="ECO:0000259" key="3">
    <source>
        <dbReference type="Pfam" id="PF13205"/>
    </source>
</evidence>
<gene>
    <name evidence="4" type="ORF">A2024_03200</name>
</gene>
<protein>
    <recommendedName>
        <fullName evidence="3">SbsA Ig-like domain-containing protein</fullName>
    </recommendedName>
</protein>
<name>A0A1F5RC78_9BACT</name>
<dbReference type="InterPro" id="IPR032812">
    <property type="entry name" value="SbsA_Ig"/>
</dbReference>
<feature type="signal peptide" evidence="2">
    <location>
        <begin position="1"/>
        <end position="20"/>
    </location>
</feature>
<dbReference type="Gene3D" id="2.130.10.10">
    <property type="entry name" value="YVTN repeat-like/Quinoprotein amine dehydrogenase"/>
    <property type="match status" value="2"/>
</dbReference>
<dbReference type="InterPro" id="IPR011964">
    <property type="entry name" value="YVTN_b-propeller_repeat"/>
</dbReference>
<evidence type="ECO:0000313" key="5">
    <source>
        <dbReference type="Proteomes" id="UP000177230"/>
    </source>
</evidence>
<dbReference type="InterPro" id="IPR011048">
    <property type="entry name" value="Haem_d1_sf"/>
</dbReference>
<dbReference type="InterPro" id="IPR051200">
    <property type="entry name" value="Host-pathogen_enzymatic-act"/>
</dbReference>
<proteinExistence type="predicted"/>
<comment type="caution">
    <text evidence="4">The sequence shown here is derived from an EMBL/GenBank/DDBJ whole genome shotgun (WGS) entry which is preliminary data.</text>
</comment>
<evidence type="ECO:0000256" key="1">
    <source>
        <dbReference type="ARBA" id="ARBA00022729"/>
    </source>
</evidence>
<reference evidence="4 5" key="1">
    <citation type="journal article" date="2016" name="Nat. Commun.">
        <title>Thousands of microbial genomes shed light on interconnected biogeochemical processes in an aquifer system.</title>
        <authorList>
            <person name="Anantharaman K."/>
            <person name="Brown C.T."/>
            <person name="Hug L.A."/>
            <person name="Sharon I."/>
            <person name="Castelle C.J."/>
            <person name="Probst A.J."/>
            <person name="Thomas B.C."/>
            <person name="Singh A."/>
            <person name="Wilkins M.J."/>
            <person name="Karaoz U."/>
            <person name="Brodie E.L."/>
            <person name="Williams K.H."/>
            <person name="Hubbard S.S."/>
            <person name="Banfield J.F."/>
        </authorList>
    </citation>
    <scope>NUCLEOTIDE SEQUENCE [LARGE SCALE GENOMIC DNA]</scope>
</reference>
<dbReference type="SUPFAM" id="SSF51004">
    <property type="entry name" value="C-terminal (heme d1) domain of cytochrome cd1-nitrite reductase"/>
    <property type="match status" value="1"/>
</dbReference>
<evidence type="ECO:0000256" key="2">
    <source>
        <dbReference type="SAM" id="SignalP"/>
    </source>
</evidence>
<feature type="domain" description="SbsA Ig-like" evidence="3">
    <location>
        <begin position="137"/>
        <end position="236"/>
    </location>
</feature>
<accession>A0A1F5RC78</accession>
<dbReference type="AlphaFoldDB" id="A0A1F5RC78"/>
<keyword evidence="1 2" id="KW-0732">Signal</keyword>
<dbReference type="Gene3D" id="2.60.40.3710">
    <property type="match status" value="2"/>
</dbReference>
<dbReference type="Proteomes" id="UP000177230">
    <property type="component" value="Unassembled WGS sequence"/>
</dbReference>
<dbReference type="PANTHER" id="PTHR47197:SF3">
    <property type="entry name" value="DIHYDRO-HEME D1 DEHYDROGENASE"/>
    <property type="match status" value="1"/>
</dbReference>
<organism evidence="4 5">
    <name type="scientific">Candidatus Edwardsbacteria bacterium GWF2_54_11</name>
    <dbReference type="NCBI Taxonomy" id="1817851"/>
    <lineage>
        <taxon>Bacteria</taxon>
        <taxon>Candidatus Edwardsiibacteriota</taxon>
    </lineage>
</organism>
<dbReference type="PANTHER" id="PTHR47197">
    <property type="entry name" value="PROTEIN NIRF"/>
    <property type="match status" value="1"/>
</dbReference>
<dbReference type="Pfam" id="PF13205">
    <property type="entry name" value="Big_5"/>
    <property type="match status" value="3"/>
</dbReference>
<dbReference type="EMBL" id="MFFM01000034">
    <property type="protein sequence ID" value="OGF12008.1"/>
    <property type="molecule type" value="Genomic_DNA"/>
</dbReference>